<organism evidence="1 3">
    <name type="scientific">Capnocytophaga catalasegens</name>
    <dbReference type="NCBI Taxonomy" id="1004260"/>
    <lineage>
        <taxon>Bacteria</taxon>
        <taxon>Pseudomonadati</taxon>
        <taxon>Bacteroidota</taxon>
        <taxon>Flavobacteriia</taxon>
        <taxon>Flavobacteriales</taxon>
        <taxon>Flavobacteriaceae</taxon>
        <taxon>Capnocytophaga</taxon>
    </lineage>
</organism>
<dbReference type="EMBL" id="BQKA01000042">
    <property type="protein sequence ID" value="GJM51146.1"/>
    <property type="molecule type" value="Genomic_DNA"/>
</dbReference>
<name>A0AAV5AV57_9FLAO</name>
<evidence type="ECO:0000313" key="1">
    <source>
        <dbReference type="EMBL" id="GJM51146.1"/>
    </source>
</evidence>
<sequence length="88" mass="10114">MKTIISVLGRERTLLSFNVSHHKNTAFDGKPLSFTLGSEKLHISFVQEFGDEVFLNWMLLKDEKTQECGFYERGKIVIYDSSGLDKKI</sequence>
<gene>
    <name evidence="1" type="ORF">RCZ15_21190</name>
    <name evidence="2" type="ORF">RCZ16_18590</name>
</gene>
<dbReference type="Proteomes" id="UP001208692">
    <property type="component" value="Unassembled WGS sequence"/>
</dbReference>
<dbReference type="Proteomes" id="UP001207736">
    <property type="component" value="Unassembled WGS sequence"/>
</dbReference>
<proteinExistence type="predicted"/>
<evidence type="ECO:0000313" key="2">
    <source>
        <dbReference type="EMBL" id="GJM53543.1"/>
    </source>
</evidence>
<evidence type="ECO:0000313" key="4">
    <source>
        <dbReference type="Proteomes" id="UP001208692"/>
    </source>
</evidence>
<reference evidence="1 4" key="1">
    <citation type="submission" date="2021-11" db="EMBL/GenBank/DDBJ databases">
        <title>Draft genome sequence of Capnocytophaga sp. strain KC07075 isolated from cat oral cavity.</title>
        <authorList>
            <person name="Suzuki M."/>
            <person name="Imaoka K."/>
            <person name="Kimura M."/>
            <person name="Morikawa S."/>
            <person name="Maeda K."/>
        </authorList>
    </citation>
    <scope>NUCLEOTIDE SEQUENCE</scope>
    <source>
        <strain evidence="1">KC07075</strain>
        <strain evidence="2 4">KC07079</strain>
    </source>
</reference>
<dbReference type="AlphaFoldDB" id="A0AAV5AV57"/>
<dbReference type="EMBL" id="BQKB01000042">
    <property type="protein sequence ID" value="GJM53543.1"/>
    <property type="molecule type" value="Genomic_DNA"/>
</dbReference>
<accession>A0AAV5AV57</accession>
<evidence type="ECO:0000313" key="3">
    <source>
        <dbReference type="Proteomes" id="UP001207736"/>
    </source>
</evidence>
<comment type="caution">
    <text evidence="1">The sequence shown here is derived from an EMBL/GenBank/DDBJ whole genome shotgun (WGS) entry which is preliminary data.</text>
</comment>
<dbReference type="RefSeq" id="WP_264845733.1">
    <property type="nucleotide sequence ID" value="NZ_BPMA01000014.1"/>
</dbReference>
<keyword evidence="4" id="KW-1185">Reference proteome</keyword>
<protein>
    <submittedName>
        <fullName evidence="1">Uncharacterized protein</fullName>
    </submittedName>
</protein>